<proteinExistence type="predicted"/>
<dbReference type="Proteomes" id="UP000006671">
    <property type="component" value="Unassembled WGS sequence"/>
</dbReference>
<protein>
    <submittedName>
        <fullName evidence="3">Predicted protein</fullName>
    </submittedName>
</protein>
<evidence type="ECO:0000313" key="3">
    <source>
        <dbReference type="EMBL" id="EFC44829.1"/>
    </source>
</evidence>
<keyword evidence="2" id="KW-0812">Transmembrane</keyword>
<feature type="region of interest" description="Disordered" evidence="1">
    <location>
        <begin position="1"/>
        <end position="27"/>
    </location>
</feature>
<dbReference type="EMBL" id="GG738866">
    <property type="protein sequence ID" value="EFC44829.1"/>
    <property type="molecule type" value="Genomic_DNA"/>
</dbReference>
<evidence type="ECO:0000313" key="4">
    <source>
        <dbReference type="Proteomes" id="UP000006671"/>
    </source>
</evidence>
<keyword evidence="2" id="KW-1133">Transmembrane helix</keyword>
<dbReference type="GeneID" id="8848277"/>
<sequence>MSTRDTTLRYRTSSNSALTPSKTNSSENTFLRRMMNANTRSTLEVLPSPSTSNSSVINVNVSQSIGNQEGEGKNQHTIHENLTGKIVGFSFLGLVLIVGSLVLCLMIVAISLYLYIRKRKEIERRKVILREEDFENEMMNDFAHMLQLDE</sequence>
<organism evidence="4">
    <name type="scientific">Naegleria gruberi</name>
    <name type="common">Amoeba</name>
    <dbReference type="NCBI Taxonomy" id="5762"/>
    <lineage>
        <taxon>Eukaryota</taxon>
        <taxon>Discoba</taxon>
        <taxon>Heterolobosea</taxon>
        <taxon>Tetramitia</taxon>
        <taxon>Eutetramitia</taxon>
        <taxon>Vahlkampfiidae</taxon>
        <taxon>Naegleria</taxon>
    </lineage>
</organism>
<keyword evidence="2" id="KW-0472">Membrane</keyword>
<dbReference type="KEGG" id="ngr:NAEGRDRAFT_67171"/>
<accession>D2VE67</accession>
<keyword evidence="4" id="KW-1185">Reference proteome</keyword>
<reference evidence="3 4" key="1">
    <citation type="journal article" date="2010" name="Cell">
        <title>The genome of Naegleria gruberi illuminates early eukaryotic versatility.</title>
        <authorList>
            <person name="Fritz-Laylin L.K."/>
            <person name="Prochnik S.E."/>
            <person name="Ginger M.L."/>
            <person name="Dacks J.B."/>
            <person name="Carpenter M.L."/>
            <person name="Field M.C."/>
            <person name="Kuo A."/>
            <person name="Paredez A."/>
            <person name="Chapman J."/>
            <person name="Pham J."/>
            <person name="Shu S."/>
            <person name="Neupane R."/>
            <person name="Cipriano M."/>
            <person name="Mancuso J."/>
            <person name="Tu H."/>
            <person name="Salamov A."/>
            <person name="Lindquist E."/>
            <person name="Shapiro H."/>
            <person name="Lucas S."/>
            <person name="Grigoriev I.V."/>
            <person name="Cande W.Z."/>
            <person name="Fulton C."/>
            <person name="Rokhsar D.S."/>
            <person name="Dawson S.C."/>
        </authorList>
    </citation>
    <scope>NUCLEOTIDE SEQUENCE [LARGE SCALE GENOMIC DNA]</scope>
    <source>
        <strain evidence="3 4">NEG-M</strain>
    </source>
</reference>
<gene>
    <name evidence="3" type="ORF">NAEGRDRAFT_67171</name>
</gene>
<dbReference type="AlphaFoldDB" id="D2VE67"/>
<evidence type="ECO:0000256" key="2">
    <source>
        <dbReference type="SAM" id="Phobius"/>
    </source>
</evidence>
<dbReference type="InParanoid" id="D2VE67"/>
<feature type="transmembrane region" description="Helical" evidence="2">
    <location>
        <begin position="91"/>
        <end position="116"/>
    </location>
</feature>
<dbReference type="RefSeq" id="XP_002677573.1">
    <property type="nucleotide sequence ID" value="XM_002677527.1"/>
</dbReference>
<evidence type="ECO:0000256" key="1">
    <source>
        <dbReference type="SAM" id="MobiDB-lite"/>
    </source>
</evidence>
<name>D2VE67_NAEGR</name>
<dbReference type="VEuPathDB" id="AmoebaDB:NAEGRDRAFT_67171"/>